<gene>
    <name evidence="2" type="ORF">B0H16DRAFT_1309613</name>
</gene>
<feature type="non-terminal residue" evidence="2">
    <location>
        <position position="92"/>
    </location>
</feature>
<dbReference type="GO" id="GO:0004523">
    <property type="term" value="F:RNA-DNA hybrid ribonuclease activity"/>
    <property type="evidence" value="ECO:0007669"/>
    <property type="project" value="InterPro"/>
</dbReference>
<accession>A0AAD7JL05</accession>
<reference evidence="2" key="1">
    <citation type="submission" date="2023-03" db="EMBL/GenBank/DDBJ databases">
        <title>Massive genome expansion in bonnet fungi (Mycena s.s.) driven by repeated elements and novel gene families across ecological guilds.</title>
        <authorList>
            <consortium name="Lawrence Berkeley National Laboratory"/>
            <person name="Harder C.B."/>
            <person name="Miyauchi S."/>
            <person name="Viragh M."/>
            <person name="Kuo A."/>
            <person name="Thoen E."/>
            <person name="Andreopoulos B."/>
            <person name="Lu D."/>
            <person name="Skrede I."/>
            <person name="Drula E."/>
            <person name="Henrissat B."/>
            <person name="Morin E."/>
            <person name="Kohler A."/>
            <person name="Barry K."/>
            <person name="LaButti K."/>
            <person name="Morin E."/>
            <person name="Salamov A."/>
            <person name="Lipzen A."/>
            <person name="Mereny Z."/>
            <person name="Hegedus B."/>
            <person name="Baldrian P."/>
            <person name="Stursova M."/>
            <person name="Weitz H."/>
            <person name="Taylor A."/>
            <person name="Grigoriev I.V."/>
            <person name="Nagy L.G."/>
            <person name="Martin F."/>
            <person name="Kauserud H."/>
        </authorList>
    </citation>
    <scope>NUCLEOTIDE SEQUENCE</scope>
    <source>
        <strain evidence="2">CBHHK182m</strain>
    </source>
</reference>
<dbReference type="SUPFAM" id="SSF53098">
    <property type="entry name" value="Ribonuclease H-like"/>
    <property type="match status" value="1"/>
</dbReference>
<protein>
    <recommendedName>
        <fullName evidence="1">RNase H type-1 domain-containing protein</fullName>
    </recommendedName>
</protein>
<organism evidence="2 3">
    <name type="scientific">Mycena metata</name>
    <dbReference type="NCBI Taxonomy" id="1033252"/>
    <lineage>
        <taxon>Eukaryota</taxon>
        <taxon>Fungi</taxon>
        <taxon>Dikarya</taxon>
        <taxon>Basidiomycota</taxon>
        <taxon>Agaricomycotina</taxon>
        <taxon>Agaricomycetes</taxon>
        <taxon>Agaricomycetidae</taxon>
        <taxon>Agaricales</taxon>
        <taxon>Marasmiineae</taxon>
        <taxon>Mycenaceae</taxon>
        <taxon>Mycena</taxon>
    </lineage>
</organism>
<comment type="caution">
    <text evidence="2">The sequence shown here is derived from an EMBL/GenBank/DDBJ whole genome shotgun (WGS) entry which is preliminary data.</text>
</comment>
<dbReference type="Gene3D" id="3.30.420.10">
    <property type="entry name" value="Ribonuclease H-like superfamily/Ribonuclease H"/>
    <property type="match status" value="1"/>
</dbReference>
<dbReference type="Proteomes" id="UP001215598">
    <property type="component" value="Unassembled WGS sequence"/>
</dbReference>
<sequence length="92" mass="10135">MQLPPLRRTGGPNARLNCSGRVYGSQTSARAELLAVILALQHAPGYRSLTISTRSEYAIRSVVYYAARNESCGWRCVNGDLLKILIALIKSR</sequence>
<keyword evidence="3" id="KW-1185">Reference proteome</keyword>
<feature type="domain" description="RNase H type-1" evidence="1">
    <location>
        <begin position="16"/>
        <end position="77"/>
    </location>
</feature>
<dbReference type="Pfam" id="PF00075">
    <property type="entry name" value="RNase_H"/>
    <property type="match status" value="1"/>
</dbReference>
<name>A0AAD7JL05_9AGAR</name>
<dbReference type="GO" id="GO:0003676">
    <property type="term" value="F:nucleic acid binding"/>
    <property type="evidence" value="ECO:0007669"/>
    <property type="project" value="InterPro"/>
</dbReference>
<dbReference type="EMBL" id="JARKIB010000024">
    <property type="protein sequence ID" value="KAJ7766183.1"/>
    <property type="molecule type" value="Genomic_DNA"/>
</dbReference>
<dbReference type="InterPro" id="IPR012337">
    <property type="entry name" value="RNaseH-like_sf"/>
</dbReference>
<evidence type="ECO:0000313" key="2">
    <source>
        <dbReference type="EMBL" id="KAJ7766183.1"/>
    </source>
</evidence>
<dbReference type="AlphaFoldDB" id="A0AAD7JL05"/>
<evidence type="ECO:0000259" key="1">
    <source>
        <dbReference type="Pfam" id="PF00075"/>
    </source>
</evidence>
<proteinExistence type="predicted"/>
<dbReference type="InterPro" id="IPR002156">
    <property type="entry name" value="RNaseH_domain"/>
</dbReference>
<evidence type="ECO:0000313" key="3">
    <source>
        <dbReference type="Proteomes" id="UP001215598"/>
    </source>
</evidence>
<dbReference type="InterPro" id="IPR036397">
    <property type="entry name" value="RNaseH_sf"/>
</dbReference>